<dbReference type="EMBL" id="MBEE01000080">
    <property type="protein sequence ID" value="OCB57656.1"/>
    <property type="molecule type" value="Genomic_DNA"/>
</dbReference>
<dbReference type="OrthoDB" id="9919286at2"/>
<accession>A0A1B9DA93</accession>
<dbReference type="RefSeq" id="WP_065480379.1">
    <property type="nucleotide sequence ID" value="NZ_MBEE01000080.1"/>
</dbReference>
<gene>
    <name evidence="1" type="ORF">A5677_16970</name>
</gene>
<dbReference type="AlphaFoldDB" id="A0A1B9DA93"/>
<dbReference type="Proteomes" id="UP000092683">
    <property type="component" value="Unassembled WGS sequence"/>
</dbReference>
<evidence type="ECO:0000313" key="1">
    <source>
        <dbReference type="EMBL" id="OCB57656.1"/>
    </source>
</evidence>
<name>A0A1B9DA93_MYCMA</name>
<evidence type="ECO:0000313" key="2">
    <source>
        <dbReference type="Proteomes" id="UP000092683"/>
    </source>
</evidence>
<reference evidence="1 2" key="1">
    <citation type="submission" date="2016-06" db="EMBL/GenBank/DDBJ databases">
        <authorList>
            <person name="Kjaerup R.B."/>
            <person name="Dalgaard T.S."/>
            <person name="Juul-Madsen H.R."/>
        </authorList>
    </citation>
    <scope>NUCLEOTIDE SEQUENCE [LARGE SCALE GENOMIC DNA]</scope>
    <source>
        <strain evidence="1 2">E3012</strain>
    </source>
</reference>
<sequence>MSARTTNVAYSLSYAGFKWHLYDSHDNHLDSFEGSSSDAVHAAMSVVIARGDFGKGDWFAAGRGEYEFRLT</sequence>
<organism evidence="1 2">
    <name type="scientific">Mycobacterium malmoense</name>
    <dbReference type="NCBI Taxonomy" id="1780"/>
    <lineage>
        <taxon>Bacteria</taxon>
        <taxon>Bacillati</taxon>
        <taxon>Actinomycetota</taxon>
        <taxon>Actinomycetes</taxon>
        <taxon>Mycobacteriales</taxon>
        <taxon>Mycobacteriaceae</taxon>
        <taxon>Mycobacterium</taxon>
    </lineage>
</organism>
<comment type="caution">
    <text evidence="1">The sequence shown here is derived from an EMBL/GenBank/DDBJ whole genome shotgun (WGS) entry which is preliminary data.</text>
</comment>
<proteinExistence type="predicted"/>
<protein>
    <submittedName>
        <fullName evidence="1">Uncharacterized protein</fullName>
    </submittedName>
</protein>